<dbReference type="RefSeq" id="WP_262065248.1">
    <property type="nucleotide sequence ID" value="NZ_JAMXOD010000003.1"/>
</dbReference>
<proteinExistence type="predicted"/>
<name>A0ABT1E9B8_9FIRM</name>
<sequence>MVNLFIGPKGSGKTPDIIAQANEQEKVENGSVVFIKKTHRNTKEISFNIRTICMEDFPDISTVEMYVGFLYGIISSNADIHHIYIDELLKIKSIELESLPSLIEFLKTISKDHSVDFHVSISATQEETATMDISECNVIHY</sequence>
<protein>
    <recommendedName>
        <fullName evidence="3">Twitching motility protein PilT</fullName>
    </recommendedName>
</protein>
<reference evidence="1 2" key="1">
    <citation type="journal article" date="2022" name="Genome Biol. Evol.">
        <title>Host diet, physiology and behaviors set the stage for Lachnospiraceae cladogenesis.</title>
        <authorList>
            <person name="Vera-Ponce De Leon A."/>
            <person name="Schneider M."/>
            <person name="Jahnes B.C."/>
            <person name="Sadowski V."/>
            <person name="Camuy-Velez L.A."/>
            <person name="Duan J."/>
            <person name="Sabree Z.L."/>
        </authorList>
    </citation>
    <scope>NUCLEOTIDE SEQUENCE [LARGE SCALE GENOMIC DNA]</scope>
    <source>
        <strain evidence="1 2">PAL113</strain>
    </source>
</reference>
<gene>
    <name evidence="1" type="ORF">NK125_03435</name>
</gene>
<comment type="caution">
    <text evidence="1">The sequence shown here is derived from an EMBL/GenBank/DDBJ whole genome shotgun (WGS) entry which is preliminary data.</text>
</comment>
<accession>A0ABT1E9B8</accession>
<evidence type="ECO:0000313" key="1">
    <source>
        <dbReference type="EMBL" id="MCP1101466.1"/>
    </source>
</evidence>
<evidence type="ECO:0000313" key="2">
    <source>
        <dbReference type="Proteomes" id="UP001523566"/>
    </source>
</evidence>
<organism evidence="1 2">
    <name type="scientific">Aequitasia blattaphilus</name>
    <dbReference type="NCBI Taxonomy" id="2949332"/>
    <lineage>
        <taxon>Bacteria</taxon>
        <taxon>Bacillati</taxon>
        <taxon>Bacillota</taxon>
        <taxon>Clostridia</taxon>
        <taxon>Lachnospirales</taxon>
        <taxon>Lachnospiraceae</taxon>
        <taxon>Aequitasia</taxon>
    </lineage>
</organism>
<evidence type="ECO:0008006" key="3">
    <source>
        <dbReference type="Google" id="ProtNLM"/>
    </source>
</evidence>
<dbReference type="Gene3D" id="3.40.50.300">
    <property type="entry name" value="P-loop containing nucleotide triphosphate hydrolases"/>
    <property type="match status" value="1"/>
</dbReference>
<dbReference type="InterPro" id="IPR027417">
    <property type="entry name" value="P-loop_NTPase"/>
</dbReference>
<keyword evidence="2" id="KW-1185">Reference proteome</keyword>
<dbReference type="EMBL" id="JAMZFW010000003">
    <property type="protein sequence ID" value="MCP1101466.1"/>
    <property type="molecule type" value="Genomic_DNA"/>
</dbReference>
<dbReference type="Proteomes" id="UP001523566">
    <property type="component" value="Unassembled WGS sequence"/>
</dbReference>